<name>I3EI34_NEMP3</name>
<organism evidence="12 13">
    <name type="scientific">Nematocida parisii (strain ERTm3)</name>
    <name type="common">Nematode killer fungus</name>
    <dbReference type="NCBI Taxonomy" id="935791"/>
    <lineage>
        <taxon>Eukaryota</taxon>
        <taxon>Fungi</taxon>
        <taxon>Fungi incertae sedis</taxon>
        <taxon>Microsporidia</taxon>
        <taxon>Nematocida</taxon>
    </lineage>
</organism>
<dbReference type="OMA" id="NWQIFVP"/>
<gene>
    <name evidence="12" type="ORF">NEQG_00700</name>
</gene>
<dbReference type="FunFam" id="1.10.510.10:FF:000624">
    <property type="entry name" value="Mitogen-activated protein kinase"/>
    <property type="match status" value="1"/>
</dbReference>
<reference evidence="12" key="1">
    <citation type="submission" date="2011-01" db="EMBL/GenBank/DDBJ databases">
        <title>The Genome Sequence of Nematocida parisii strain ERTm3.</title>
        <authorList>
            <consortium name="The Broad Institute Genome Sequencing Platform"/>
            <consortium name="The Broad Institute Genome Sequencing Center for Infectious Disease"/>
            <person name="Cuomo C."/>
            <person name="Troemel E."/>
            <person name="Young S.K."/>
            <person name="Zeng Q."/>
            <person name="Gargeya S."/>
            <person name="Fitzgerald M."/>
            <person name="Haas B."/>
            <person name="Abouelleil A."/>
            <person name="Alvarado L."/>
            <person name="Arachchi H.M."/>
            <person name="Berlin A."/>
            <person name="Chapman S.B."/>
            <person name="Gearin G."/>
            <person name="Goldberg J."/>
            <person name="Griggs A."/>
            <person name="Gujja S."/>
            <person name="Hansen M."/>
            <person name="Heiman D."/>
            <person name="Howarth C."/>
            <person name="Larimer J."/>
            <person name="Lui A."/>
            <person name="MacDonald P.J.P."/>
            <person name="McCowen C."/>
            <person name="Montmayeur A."/>
            <person name="Murphy C."/>
            <person name="Neiman D."/>
            <person name="Pearson M."/>
            <person name="Priest M."/>
            <person name="Roberts A."/>
            <person name="Saif S."/>
            <person name="Shea T."/>
            <person name="Sisk P."/>
            <person name="Stolte C."/>
            <person name="Sykes S."/>
            <person name="Wortman J."/>
            <person name="Nusbaum C."/>
            <person name="Birren B."/>
        </authorList>
    </citation>
    <scope>NUCLEOTIDE SEQUENCE</scope>
    <source>
        <strain evidence="12">ERTm3</strain>
    </source>
</reference>
<keyword evidence="8" id="KW-0539">Nucleus</keyword>
<feature type="domain" description="Protein kinase" evidence="11">
    <location>
        <begin position="10"/>
        <end position="270"/>
    </location>
</feature>
<evidence type="ECO:0000313" key="12">
    <source>
        <dbReference type="EMBL" id="EIJ88881.1"/>
    </source>
</evidence>
<dbReference type="Proteomes" id="UP000002872">
    <property type="component" value="Unassembled WGS sequence"/>
</dbReference>
<dbReference type="STRING" id="935791.I3EI34"/>
<sequence>MCFKSFMDRFVRRDLLGYGTYSMVYEGYDKINKTKVALKIIKLSEEEGMPNTALREISIMKGLSHKNILSIQDILHSELELVIVLSYIDTDLKKLLLSGVPFSHKGLIKQLIEGVAYLHSQQIVHRDLKPQNILVDKNECMKIADFGLARSLEIKMPSYSSEVVTLWYRSPELLKGVKVYGYSIDIWSVGCIISEILTGNALFSGTDKQDQLVKISRYIDLQGSNQMEYLLKIHAKHDPIYSGLIFECLKEMPEKRITAQEALNYLNQIE</sequence>
<keyword evidence="6 12" id="KW-0418">Kinase</keyword>
<evidence type="ECO:0000256" key="10">
    <source>
        <dbReference type="RuleBase" id="RU000304"/>
    </source>
</evidence>
<dbReference type="HOGENOM" id="CLU_000288_181_1_1"/>
<dbReference type="PROSITE" id="PS50011">
    <property type="entry name" value="PROTEIN_KINASE_DOM"/>
    <property type="match status" value="1"/>
</dbReference>
<keyword evidence="7 9" id="KW-0067">ATP-binding</keyword>
<evidence type="ECO:0000313" key="13">
    <source>
        <dbReference type="Proteomes" id="UP000002872"/>
    </source>
</evidence>
<dbReference type="OrthoDB" id="1732493at2759"/>
<evidence type="ECO:0000256" key="4">
    <source>
        <dbReference type="ARBA" id="ARBA00022679"/>
    </source>
</evidence>
<dbReference type="Pfam" id="PF00069">
    <property type="entry name" value="Pkinase"/>
    <property type="match status" value="1"/>
</dbReference>
<keyword evidence="5 9" id="KW-0547">Nucleotide-binding</keyword>
<evidence type="ECO:0000256" key="5">
    <source>
        <dbReference type="ARBA" id="ARBA00022741"/>
    </source>
</evidence>
<dbReference type="InterPro" id="IPR050108">
    <property type="entry name" value="CDK"/>
</dbReference>
<dbReference type="PANTHER" id="PTHR24056">
    <property type="entry name" value="CELL DIVISION PROTEIN KINASE"/>
    <property type="match status" value="1"/>
</dbReference>
<dbReference type="GO" id="GO:0004674">
    <property type="term" value="F:protein serine/threonine kinase activity"/>
    <property type="evidence" value="ECO:0007669"/>
    <property type="project" value="UniProtKB-KW"/>
</dbReference>
<dbReference type="PIRSF" id="PIRSF000654">
    <property type="entry name" value="Integrin-linked_kinase"/>
    <property type="match status" value="1"/>
</dbReference>
<keyword evidence="4" id="KW-0808">Transferase</keyword>
<dbReference type="PROSITE" id="PS00107">
    <property type="entry name" value="PROTEIN_KINASE_ATP"/>
    <property type="match status" value="1"/>
</dbReference>
<dbReference type="GO" id="GO:0005634">
    <property type="term" value="C:nucleus"/>
    <property type="evidence" value="ECO:0007669"/>
    <property type="project" value="UniProtKB-SubCell"/>
</dbReference>
<comment type="similarity">
    <text evidence="2">Belongs to the protein kinase superfamily. CMGC Ser/Thr protein kinase family. CDC2/CDKX subfamily.</text>
</comment>
<dbReference type="InterPro" id="IPR017441">
    <property type="entry name" value="Protein_kinase_ATP_BS"/>
</dbReference>
<evidence type="ECO:0000259" key="11">
    <source>
        <dbReference type="PROSITE" id="PS50011"/>
    </source>
</evidence>
<dbReference type="AlphaFoldDB" id="I3EI34"/>
<dbReference type="EMBL" id="GL870877">
    <property type="protein sequence ID" value="EIJ88881.1"/>
    <property type="molecule type" value="Genomic_DNA"/>
</dbReference>
<evidence type="ECO:0000256" key="9">
    <source>
        <dbReference type="PROSITE-ProRule" id="PRU10141"/>
    </source>
</evidence>
<dbReference type="InterPro" id="IPR011009">
    <property type="entry name" value="Kinase-like_dom_sf"/>
</dbReference>
<dbReference type="SUPFAM" id="SSF56112">
    <property type="entry name" value="Protein kinase-like (PK-like)"/>
    <property type="match status" value="1"/>
</dbReference>
<evidence type="ECO:0000256" key="3">
    <source>
        <dbReference type="ARBA" id="ARBA00022527"/>
    </source>
</evidence>
<dbReference type="InParanoid" id="I3EI34"/>
<accession>I3EI34</accession>
<dbReference type="VEuPathDB" id="MicrosporidiaDB:NEQG_00700"/>
<evidence type="ECO:0000256" key="1">
    <source>
        <dbReference type="ARBA" id="ARBA00004123"/>
    </source>
</evidence>
<keyword evidence="3 10" id="KW-0723">Serine/threonine-protein kinase</keyword>
<protein>
    <submittedName>
        <fullName evidence="12">CMGC/CDK/CDK5 protein kinase</fullName>
    </submittedName>
</protein>
<dbReference type="InterPro" id="IPR008271">
    <property type="entry name" value="Ser/Thr_kinase_AS"/>
</dbReference>
<dbReference type="Gene3D" id="3.30.200.20">
    <property type="entry name" value="Phosphorylase Kinase, domain 1"/>
    <property type="match status" value="1"/>
</dbReference>
<feature type="binding site" evidence="9">
    <location>
        <position position="39"/>
    </location>
    <ligand>
        <name>ATP</name>
        <dbReference type="ChEBI" id="CHEBI:30616"/>
    </ligand>
</feature>
<evidence type="ECO:0000256" key="8">
    <source>
        <dbReference type="ARBA" id="ARBA00023242"/>
    </source>
</evidence>
<dbReference type="InterPro" id="IPR000719">
    <property type="entry name" value="Prot_kinase_dom"/>
</dbReference>
<evidence type="ECO:0000256" key="7">
    <source>
        <dbReference type="ARBA" id="ARBA00022840"/>
    </source>
</evidence>
<dbReference type="Gene3D" id="1.10.510.10">
    <property type="entry name" value="Transferase(Phosphotransferase) domain 1"/>
    <property type="match status" value="1"/>
</dbReference>
<proteinExistence type="inferred from homology"/>
<dbReference type="GO" id="GO:0005524">
    <property type="term" value="F:ATP binding"/>
    <property type="evidence" value="ECO:0007669"/>
    <property type="project" value="UniProtKB-UniRule"/>
</dbReference>
<keyword evidence="13" id="KW-1185">Reference proteome</keyword>
<dbReference type="PROSITE" id="PS00108">
    <property type="entry name" value="PROTEIN_KINASE_ST"/>
    <property type="match status" value="1"/>
</dbReference>
<evidence type="ECO:0000256" key="6">
    <source>
        <dbReference type="ARBA" id="ARBA00022777"/>
    </source>
</evidence>
<dbReference type="SMART" id="SM00220">
    <property type="entry name" value="S_TKc"/>
    <property type="match status" value="1"/>
</dbReference>
<evidence type="ECO:0000256" key="2">
    <source>
        <dbReference type="ARBA" id="ARBA00006485"/>
    </source>
</evidence>
<comment type="subcellular location">
    <subcellularLocation>
        <location evidence="1">Nucleus</location>
    </subcellularLocation>
</comment>